<dbReference type="SUPFAM" id="SSF52799">
    <property type="entry name" value="(Phosphotyrosine protein) phosphatases II"/>
    <property type="match status" value="1"/>
</dbReference>
<dbReference type="Pfam" id="PF13350">
    <property type="entry name" value="Y_phosphatase3"/>
    <property type="match status" value="1"/>
</dbReference>
<accession>A0A7I9XNT7</accession>
<dbReference type="InterPro" id="IPR029021">
    <property type="entry name" value="Prot-tyrosine_phosphatase-like"/>
</dbReference>
<evidence type="ECO:0000313" key="3">
    <source>
        <dbReference type="EMBL" id="GFG71625.1"/>
    </source>
</evidence>
<name>A0A7I9XNT7_9MYCO</name>
<dbReference type="PANTHER" id="PTHR31126:SF1">
    <property type="entry name" value="TYROSINE SPECIFIC PROTEIN PHOSPHATASES DOMAIN-CONTAINING PROTEIN"/>
    <property type="match status" value="1"/>
</dbReference>
<sequence>MRPPDGFSCAVSYRDHVTSSQPELPGAWNFRDVSETTGALRPGRLFRSSELSRLDDQGREQLVRIGVADVADLRSPREVTRRGPGRVPDGVDIHLLPFPDLAADQSPESSSPHEDAFRKMMAEKPDEDTAADVAARYMLEEYQRFPTLGGSRRAVQRVVSLLAAGRPVLAHCFAGKDRTGFVVAVVLQAAGVDRDAVVADYLRSNTAVPALRDQIMDMIRSRPEDEITPEVLTFTEARLSDEVLGVRADYLEAAQYSIQQNFGSLDAFLHASGVTDADRDGLRAALLD</sequence>
<dbReference type="AlphaFoldDB" id="A0A7I9XNT7"/>
<comment type="similarity">
    <text evidence="1">Belongs to the protein-tyrosine phosphatase family.</text>
</comment>
<dbReference type="InterPro" id="IPR000387">
    <property type="entry name" value="Tyr_Pase_dom"/>
</dbReference>
<gene>
    <name evidence="3" type="primary">ptbB</name>
    <name evidence="3" type="ORF">MSEN_33450</name>
</gene>
<organism evidence="3 4">
    <name type="scientific">Mycolicibacter senuensis</name>
    <dbReference type="NCBI Taxonomy" id="386913"/>
    <lineage>
        <taxon>Bacteria</taxon>
        <taxon>Bacillati</taxon>
        <taxon>Actinomycetota</taxon>
        <taxon>Actinomycetes</taxon>
        <taxon>Mycobacteriales</taxon>
        <taxon>Mycobacteriaceae</taxon>
        <taxon>Mycolicibacter</taxon>
    </lineage>
</organism>
<dbReference type="PANTHER" id="PTHR31126">
    <property type="entry name" value="TYROSINE-PROTEIN PHOSPHATASE"/>
    <property type="match status" value="1"/>
</dbReference>
<dbReference type="Proteomes" id="UP000465263">
    <property type="component" value="Unassembled WGS sequence"/>
</dbReference>
<dbReference type="PROSITE" id="PS50056">
    <property type="entry name" value="TYR_PHOSPHATASE_2"/>
    <property type="match status" value="1"/>
</dbReference>
<dbReference type="Gene3D" id="3.90.190.10">
    <property type="entry name" value="Protein tyrosine phosphatase superfamily"/>
    <property type="match status" value="1"/>
</dbReference>
<dbReference type="EMBL" id="BLKV01000002">
    <property type="protein sequence ID" value="GFG71625.1"/>
    <property type="molecule type" value="Genomic_DNA"/>
</dbReference>
<proteinExistence type="inferred from homology"/>
<evidence type="ECO:0000259" key="2">
    <source>
        <dbReference type="PROSITE" id="PS50056"/>
    </source>
</evidence>
<evidence type="ECO:0000256" key="1">
    <source>
        <dbReference type="ARBA" id="ARBA00009580"/>
    </source>
</evidence>
<feature type="domain" description="Tyrosine specific protein phosphatases" evidence="2">
    <location>
        <begin position="152"/>
        <end position="226"/>
    </location>
</feature>
<dbReference type="GO" id="GO:0004721">
    <property type="term" value="F:phosphoprotein phosphatase activity"/>
    <property type="evidence" value="ECO:0007669"/>
    <property type="project" value="InterPro"/>
</dbReference>
<reference evidence="3 4" key="1">
    <citation type="journal article" date="2019" name="Emerg. Microbes Infect.">
        <title>Comprehensive subspecies identification of 175 nontuberculous mycobacteria species based on 7547 genomic profiles.</title>
        <authorList>
            <person name="Matsumoto Y."/>
            <person name="Kinjo T."/>
            <person name="Motooka D."/>
            <person name="Nabeya D."/>
            <person name="Jung N."/>
            <person name="Uechi K."/>
            <person name="Horii T."/>
            <person name="Iida T."/>
            <person name="Fujita J."/>
            <person name="Nakamura S."/>
        </authorList>
    </citation>
    <scope>NUCLEOTIDE SEQUENCE [LARGE SCALE GENOMIC DNA]</scope>
    <source>
        <strain evidence="3 4">JCM 16017</strain>
    </source>
</reference>
<evidence type="ECO:0000313" key="4">
    <source>
        <dbReference type="Proteomes" id="UP000465263"/>
    </source>
</evidence>
<protein>
    <submittedName>
        <fullName evidence="3">Phosphotyrosine protein phosphatase</fullName>
    </submittedName>
</protein>
<dbReference type="InterPro" id="IPR026893">
    <property type="entry name" value="Tyr/Ser_Pase_IphP-type"/>
</dbReference>
<comment type="caution">
    <text evidence="3">The sequence shown here is derived from an EMBL/GenBank/DDBJ whole genome shotgun (WGS) entry which is preliminary data.</text>
</comment>
<keyword evidence="4" id="KW-1185">Reference proteome</keyword>